<dbReference type="InterPro" id="IPR010985">
    <property type="entry name" value="Ribbon_hlx_hlx"/>
</dbReference>
<dbReference type="Pfam" id="PF19891">
    <property type="entry name" value="DUF6364"/>
    <property type="match status" value="1"/>
</dbReference>
<gene>
    <name evidence="1" type="ORF">JWV37_07205</name>
</gene>
<dbReference type="Proteomes" id="UP000703590">
    <property type="component" value="Unassembled WGS sequence"/>
</dbReference>
<name>A0ABS2WSE5_9BACT</name>
<reference evidence="1 2" key="1">
    <citation type="submission" date="2021-02" db="EMBL/GenBank/DDBJ databases">
        <title>Sulfurospirillum tamanensis sp. nov.</title>
        <authorList>
            <person name="Frolova A."/>
            <person name="Merkel A."/>
            <person name="Slobodkin A."/>
        </authorList>
    </citation>
    <scope>NUCLEOTIDE SEQUENCE [LARGE SCALE GENOMIC DNA]</scope>
    <source>
        <strain evidence="1 2">T05b</strain>
    </source>
</reference>
<dbReference type="EMBL" id="JAFHKK010000013">
    <property type="protein sequence ID" value="MBN2964562.1"/>
    <property type="molecule type" value="Genomic_DNA"/>
</dbReference>
<accession>A0ABS2WSE5</accession>
<dbReference type="InterPro" id="IPR045944">
    <property type="entry name" value="DUF6364"/>
</dbReference>
<reference evidence="2" key="2">
    <citation type="submission" date="2021-02" db="EMBL/GenBank/DDBJ databases">
        <title>Sulfurospirillum tamanensis sp. nov.</title>
        <authorList>
            <person name="Merkel A.Y."/>
        </authorList>
    </citation>
    <scope>NUCLEOTIDE SEQUENCE [LARGE SCALE GENOMIC DNA]</scope>
    <source>
        <strain evidence="2">T05b</strain>
    </source>
</reference>
<protein>
    <recommendedName>
        <fullName evidence="3">Antitoxin</fullName>
    </recommendedName>
</protein>
<organism evidence="1 2">
    <name type="scientific">Sulfurospirillum tamanense</name>
    <dbReference type="NCBI Taxonomy" id="2813362"/>
    <lineage>
        <taxon>Bacteria</taxon>
        <taxon>Pseudomonadati</taxon>
        <taxon>Campylobacterota</taxon>
        <taxon>Epsilonproteobacteria</taxon>
        <taxon>Campylobacterales</taxon>
        <taxon>Sulfurospirillaceae</taxon>
        <taxon>Sulfurospirillum</taxon>
    </lineage>
</organism>
<proteinExistence type="predicted"/>
<dbReference type="SUPFAM" id="SSF47598">
    <property type="entry name" value="Ribbon-helix-helix"/>
    <property type="match status" value="1"/>
</dbReference>
<keyword evidence="2" id="KW-1185">Reference proteome</keyword>
<evidence type="ECO:0008006" key="3">
    <source>
        <dbReference type="Google" id="ProtNLM"/>
    </source>
</evidence>
<reference evidence="1 2" key="3">
    <citation type="submission" date="2021-02" db="EMBL/GenBank/DDBJ databases">
        <authorList>
            <person name="Merkel A.Y."/>
        </authorList>
    </citation>
    <scope>NUCLEOTIDE SEQUENCE [LARGE SCALE GENOMIC DNA]</scope>
    <source>
        <strain evidence="1 2">T05b</strain>
    </source>
</reference>
<evidence type="ECO:0000313" key="2">
    <source>
        <dbReference type="Proteomes" id="UP000703590"/>
    </source>
</evidence>
<dbReference type="RefSeq" id="WP_205459110.1">
    <property type="nucleotide sequence ID" value="NZ_JAFHKK010000013.1"/>
</dbReference>
<comment type="caution">
    <text evidence="1">The sequence shown here is derived from an EMBL/GenBank/DDBJ whole genome shotgun (WGS) entry which is preliminary data.</text>
</comment>
<evidence type="ECO:0000313" key="1">
    <source>
        <dbReference type="EMBL" id="MBN2964562.1"/>
    </source>
</evidence>
<sequence>MNSKITLYADQNLIDGIKSYAKKHNTSVSKLVMHFFESTLKHENPNKTIPSKTSKLQGVLKGKISKEEYTAYLEKKHA</sequence>